<evidence type="ECO:0000313" key="2">
    <source>
        <dbReference type="EMBL" id="CAG5119896.1"/>
    </source>
</evidence>
<dbReference type="EMBL" id="CAJHNH020000791">
    <property type="protein sequence ID" value="CAG5119896.1"/>
    <property type="molecule type" value="Genomic_DNA"/>
</dbReference>
<organism evidence="2 3">
    <name type="scientific">Candidula unifasciata</name>
    <dbReference type="NCBI Taxonomy" id="100452"/>
    <lineage>
        <taxon>Eukaryota</taxon>
        <taxon>Metazoa</taxon>
        <taxon>Spiralia</taxon>
        <taxon>Lophotrochozoa</taxon>
        <taxon>Mollusca</taxon>
        <taxon>Gastropoda</taxon>
        <taxon>Heterobranchia</taxon>
        <taxon>Euthyneura</taxon>
        <taxon>Panpulmonata</taxon>
        <taxon>Eupulmonata</taxon>
        <taxon>Stylommatophora</taxon>
        <taxon>Helicina</taxon>
        <taxon>Helicoidea</taxon>
        <taxon>Geomitridae</taxon>
        <taxon>Candidula</taxon>
    </lineage>
</organism>
<sequence length="102" mass="11554">YEIMLQCWHAVPAERPTFSQLYRDITTMVEQIEHKMGNVQQNIQSTYVNISECNHYHYRDEVDGMGIGGPKSGRILSNQSQGGGEEDAFIDSHVPETTPLKV</sequence>
<reference evidence="2" key="1">
    <citation type="submission" date="2021-04" db="EMBL/GenBank/DDBJ databases">
        <authorList>
            <consortium name="Molecular Ecology Group"/>
        </authorList>
    </citation>
    <scope>NUCLEOTIDE SEQUENCE</scope>
</reference>
<comment type="caution">
    <text evidence="2">The sequence shown here is derived from an EMBL/GenBank/DDBJ whole genome shotgun (WGS) entry which is preliminary data.</text>
</comment>
<evidence type="ECO:0000256" key="1">
    <source>
        <dbReference type="SAM" id="MobiDB-lite"/>
    </source>
</evidence>
<keyword evidence="3" id="KW-1185">Reference proteome</keyword>
<accession>A0A8S3YZW3</accession>
<name>A0A8S3YZW3_9EUPU</name>
<feature type="region of interest" description="Disordered" evidence="1">
    <location>
        <begin position="67"/>
        <end position="102"/>
    </location>
</feature>
<dbReference type="Gene3D" id="1.10.510.10">
    <property type="entry name" value="Transferase(Phosphotransferase) domain 1"/>
    <property type="match status" value="1"/>
</dbReference>
<evidence type="ECO:0000313" key="3">
    <source>
        <dbReference type="Proteomes" id="UP000678393"/>
    </source>
</evidence>
<dbReference type="Proteomes" id="UP000678393">
    <property type="component" value="Unassembled WGS sequence"/>
</dbReference>
<proteinExistence type="predicted"/>
<dbReference type="AlphaFoldDB" id="A0A8S3YZW3"/>
<protein>
    <submittedName>
        <fullName evidence="2">Uncharacterized protein</fullName>
    </submittedName>
</protein>
<feature type="non-terminal residue" evidence="2">
    <location>
        <position position="1"/>
    </location>
</feature>
<gene>
    <name evidence="2" type="ORF">CUNI_LOCUS5454</name>
</gene>